<evidence type="ECO:0000256" key="11">
    <source>
        <dbReference type="ARBA" id="ARBA00022679"/>
    </source>
</evidence>
<dbReference type="Pfam" id="PF08029">
    <property type="entry name" value="HisG_C"/>
    <property type="match status" value="1"/>
</dbReference>
<reference evidence="21 22" key="1">
    <citation type="submission" date="2020-08" db="EMBL/GenBank/DDBJ databases">
        <title>Genomic Encyclopedia of Type Strains, Phase IV (KMG-IV): sequencing the most valuable type-strain genomes for metagenomic binning, comparative biology and taxonomic classification.</title>
        <authorList>
            <person name="Goeker M."/>
        </authorList>
    </citation>
    <scope>NUCLEOTIDE SEQUENCE [LARGE SCALE GENOMIC DNA]</scope>
    <source>
        <strain evidence="21 22">DSM 23960</strain>
    </source>
</reference>
<dbReference type="InterPro" id="IPR013820">
    <property type="entry name" value="ATP_PRibTrfase_cat"/>
</dbReference>
<keyword evidence="12 18" id="KW-0479">Metal-binding</keyword>
<evidence type="ECO:0000313" key="21">
    <source>
        <dbReference type="EMBL" id="MBB4083765.1"/>
    </source>
</evidence>
<dbReference type="PANTHER" id="PTHR21403">
    <property type="entry name" value="ATP PHOSPHORIBOSYLTRANSFERASE ATP-PRTASE"/>
    <property type="match status" value="1"/>
</dbReference>
<evidence type="ECO:0000256" key="6">
    <source>
        <dbReference type="ARBA" id="ARBA00011946"/>
    </source>
</evidence>
<dbReference type="AlphaFoldDB" id="A0A7W6NR37"/>
<evidence type="ECO:0000259" key="19">
    <source>
        <dbReference type="Pfam" id="PF01634"/>
    </source>
</evidence>
<keyword evidence="14 18" id="KW-0067">ATP-binding</keyword>
<comment type="subcellular location">
    <subcellularLocation>
        <location evidence="3 18">Cytoplasm</location>
    </subcellularLocation>
</comment>
<evidence type="ECO:0000256" key="3">
    <source>
        <dbReference type="ARBA" id="ARBA00004496"/>
    </source>
</evidence>
<dbReference type="NCBIfam" id="TIGR00070">
    <property type="entry name" value="hisG"/>
    <property type="match status" value="1"/>
</dbReference>
<organism evidence="21 22">
    <name type="scientific">Brevundimonas lenta</name>
    <dbReference type="NCBI Taxonomy" id="424796"/>
    <lineage>
        <taxon>Bacteria</taxon>
        <taxon>Pseudomonadati</taxon>
        <taxon>Pseudomonadota</taxon>
        <taxon>Alphaproteobacteria</taxon>
        <taxon>Caulobacterales</taxon>
        <taxon>Caulobacteraceae</taxon>
        <taxon>Brevundimonas</taxon>
    </lineage>
</organism>
<evidence type="ECO:0000256" key="5">
    <source>
        <dbReference type="ARBA" id="ARBA00007955"/>
    </source>
</evidence>
<comment type="pathway">
    <text evidence="4 18">Amino-acid biosynthesis; L-histidine biosynthesis; L-histidine from 5-phospho-alpha-D-ribose 1-diphosphate: step 1/9.</text>
</comment>
<dbReference type="GO" id="GO:0000287">
    <property type="term" value="F:magnesium ion binding"/>
    <property type="evidence" value="ECO:0007669"/>
    <property type="project" value="UniProtKB-UniRule"/>
</dbReference>
<evidence type="ECO:0000256" key="1">
    <source>
        <dbReference type="ARBA" id="ARBA00000915"/>
    </source>
</evidence>
<sequence length="293" mass="31447">MSTVQGRLRIAIQKSGRLAERSLDLVRDAGLRVVKGNNDLLYRVENYPIDLLRVRDDDIPTFVADGVCDLGIVGENVLEEGRNGGPVAEVLMPLSFGRCTLKIAVPPTLDYDGPRSLEGRRIATSYPRVLRRYLDDHGVKADIITMRGAVEVAPRLKLAHAICDLVSTGATLEANGLAARETVLDSQAVLIRSPVAPEPALAELLDSIVERMAGVVASQGAKYVMLNAPRSALEQITAILPGAGAPTVMPLSGRDDAVAVHAVCQEAVFWETLERLKAVGASAILVLPIEKMM</sequence>
<keyword evidence="9 18" id="KW-0028">Amino-acid biosynthesis</keyword>
<dbReference type="HAMAP" id="MF_00079">
    <property type="entry name" value="HisG_Long"/>
    <property type="match status" value="1"/>
</dbReference>
<feature type="domain" description="Histidine biosynthesis HisG C-terminal" evidence="20">
    <location>
        <begin position="219"/>
        <end position="291"/>
    </location>
</feature>
<dbReference type="GO" id="GO:0005737">
    <property type="term" value="C:cytoplasm"/>
    <property type="evidence" value="ECO:0007669"/>
    <property type="project" value="UniProtKB-SubCell"/>
</dbReference>
<dbReference type="GO" id="GO:0005524">
    <property type="term" value="F:ATP binding"/>
    <property type="evidence" value="ECO:0007669"/>
    <property type="project" value="UniProtKB-KW"/>
</dbReference>
<comment type="caution">
    <text evidence="21">The sequence shown here is derived from an EMBL/GenBank/DDBJ whole genome shotgun (WGS) entry which is preliminary data.</text>
</comment>
<dbReference type="InterPro" id="IPR011322">
    <property type="entry name" value="N-reg_PII-like_a/b"/>
</dbReference>
<dbReference type="InterPro" id="IPR015867">
    <property type="entry name" value="N-reg_PII/ATP_PRibTrfase_C"/>
</dbReference>
<dbReference type="Gene3D" id="3.40.190.10">
    <property type="entry name" value="Periplasmic binding protein-like II"/>
    <property type="match status" value="2"/>
</dbReference>
<evidence type="ECO:0000256" key="18">
    <source>
        <dbReference type="HAMAP-Rule" id="MF_00079"/>
    </source>
</evidence>
<accession>A0A7W6NR37</accession>
<dbReference type="EMBL" id="JACIDM010000002">
    <property type="protein sequence ID" value="MBB4083765.1"/>
    <property type="molecule type" value="Genomic_DNA"/>
</dbReference>
<keyword evidence="11 18" id="KW-0808">Transferase</keyword>
<dbReference type="CDD" id="cd13592">
    <property type="entry name" value="PBP2_HisGL2"/>
    <property type="match status" value="1"/>
</dbReference>
<dbReference type="Proteomes" id="UP000529946">
    <property type="component" value="Unassembled WGS sequence"/>
</dbReference>
<comment type="function">
    <text evidence="17 18">Catalyzes the condensation of ATP and 5-phosphoribose 1-diphosphate to form N'-(5'-phosphoribosyl)-ATP (PR-ATP). Has a crucial role in the pathway because the rate of histidine biosynthesis seems to be controlled primarily by regulation of HisG enzymatic activity.</text>
</comment>
<evidence type="ECO:0000259" key="20">
    <source>
        <dbReference type="Pfam" id="PF08029"/>
    </source>
</evidence>
<evidence type="ECO:0000256" key="7">
    <source>
        <dbReference type="ARBA" id="ARBA00020998"/>
    </source>
</evidence>
<evidence type="ECO:0000256" key="16">
    <source>
        <dbReference type="ARBA" id="ARBA00023102"/>
    </source>
</evidence>
<evidence type="ECO:0000256" key="4">
    <source>
        <dbReference type="ARBA" id="ARBA00004667"/>
    </source>
</evidence>
<feature type="domain" description="ATP phosphoribosyltransferase catalytic" evidence="19">
    <location>
        <begin position="55"/>
        <end position="213"/>
    </location>
</feature>
<name>A0A7W6NR37_9CAUL</name>
<keyword evidence="13 18" id="KW-0547">Nucleotide-binding</keyword>
<comment type="activity regulation">
    <text evidence="18">Feedback inhibited by histidine.</text>
</comment>
<dbReference type="GO" id="GO:0003879">
    <property type="term" value="F:ATP phosphoribosyltransferase activity"/>
    <property type="evidence" value="ECO:0007669"/>
    <property type="project" value="UniProtKB-UniRule"/>
</dbReference>
<dbReference type="InterPro" id="IPR020621">
    <property type="entry name" value="ATP-PRT_HisG_long"/>
</dbReference>
<keyword evidence="16 18" id="KW-0368">Histidine biosynthesis</keyword>
<dbReference type="SUPFAM" id="SSF54913">
    <property type="entry name" value="GlnB-like"/>
    <property type="match status" value="1"/>
</dbReference>
<dbReference type="FunFam" id="3.30.70.120:FF:000002">
    <property type="entry name" value="ATP phosphoribosyltransferase"/>
    <property type="match status" value="1"/>
</dbReference>
<evidence type="ECO:0000256" key="9">
    <source>
        <dbReference type="ARBA" id="ARBA00022605"/>
    </source>
</evidence>
<dbReference type="SUPFAM" id="SSF53850">
    <property type="entry name" value="Periplasmic binding protein-like II"/>
    <property type="match status" value="1"/>
</dbReference>
<dbReference type="GO" id="GO:0000105">
    <property type="term" value="P:L-histidine biosynthetic process"/>
    <property type="evidence" value="ECO:0007669"/>
    <property type="project" value="UniProtKB-UniRule"/>
</dbReference>
<dbReference type="NCBIfam" id="TIGR03455">
    <property type="entry name" value="HisG_C-term"/>
    <property type="match status" value="1"/>
</dbReference>
<comment type="similarity">
    <text evidence="5 18">Belongs to the ATP phosphoribosyltransferase family. Long subfamily.</text>
</comment>
<evidence type="ECO:0000256" key="15">
    <source>
        <dbReference type="ARBA" id="ARBA00022842"/>
    </source>
</evidence>
<evidence type="ECO:0000256" key="10">
    <source>
        <dbReference type="ARBA" id="ARBA00022676"/>
    </source>
</evidence>
<comment type="catalytic activity">
    <reaction evidence="1 18">
        <text>1-(5-phospho-beta-D-ribosyl)-ATP + diphosphate = 5-phospho-alpha-D-ribose 1-diphosphate + ATP</text>
        <dbReference type="Rhea" id="RHEA:18473"/>
        <dbReference type="ChEBI" id="CHEBI:30616"/>
        <dbReference type="ChEBI" id="CHEBI:33019"/>
        <dbReference type="ChEBI" id="CHEBI:58017"/>
        <dbReference type="ChEBI" id="CHEBI:73183"/>
        <dbReference type="EC" id="2.4.2.17"/>
    </reaction>
</comment>
<keyword evidence="8 18" id="KW-0963">Cytoplasm</keyword>
<dbReference type="EC" id="2.4.2.17" evidence="6 18"/>
<dbReference type="RefSeq" id="WP_183204831.1">
    <property type="nucleotide sequence ID" value="NZ_BAAAER010000007.1"/>
</dbReference>
<comment type="cofactor">
    <cofactor evidence="2 18">
        <name>Mg(2+)</name>
        <dbReference type="ChEBI" id="CHEBI:18420"/>
    </cofactor>
</comment>
<proteinExistence type="inferred from homology"/>
<evidence type="ECO:0000256" key="13">
    <source>
        <dbReference type="ARBA" id="ARBA00022741"/>
    </source>
</evidence>
<keyword evidence="22" id="KW-1185">Reference proteome</keyword>
<dbReference type="Pfam" id="PF01634">
    <property type="entry name" value="HisG"/>
    <property type="match status" value="1"/>
</dbReference>
<dbReference type="PANTHER" id="PTHR21403:SF8">
    <property type="entry name" value="ATP PHOSPHORIBOSYLTRANSFERASE"/>
    <property type="match status" value="1"/>
</dbReference>
<gene>
    <name evidence="18" type="primary">hisG</name>
    <name evidence="21" type="ORF">GGR12_002631</name>
</gene>
<keyword evidence="15 18" id="KW-0460">Magnesium</keyword>
<evidence type="ECO:0000256" key="14">
    <source>
        <dbReference type="ARBA" id="ARBA00022840"/>
    </source>
</evidence>
<dbReference type="UniPathway" id="UPA00031">
    <property type="reaction ID" value="UER00006"/>
</dbReference>
<evidence type="ECO:0000256" key="2">
    <source>
        <dbReference type="ARBA" id="ARBA00001946"/>
    </source>
</evidence>
<dbReference type="FunFam" id="3.40.190.10:FF:000008">
    <property type="entry name" value="ATP phosphoribosyltransferase"/>
    <property type="match status" value="1"/>
</dbReference>
<evidence type="ECO:0000313" key="22">
    <source>
        <dbReference type="Proteomes" id="UP000529946"/>
    </source>
</evidence>
<dbReference type="InterPro" id="IPR013115">
    <property type="entry name" value="HisG_C"/>
</dbReference>
<dbReference type="InterPro" id="IPR001348">
    <property type="entry name" value="ATP_PRibTrfase_HisG"/>
</dbReference>
<protein>
    <recommendedName>
        <fullName evidence="7 18">ATP phosphoribosyltransferase</fullName>
        <shortName evidence="18">ATP-PRT</shortName>
        <shortName evidence="18">ATP-PRTase</shortName>
        <ecNumber evidence="6 18">2.4.2.17</ecNumber>
    </recommendedName>
</protein>
<evidence type="ECO:0000256" key="17">
    <source>
        <dbReference type="ARBA" id="ARBA00024861"/>
    </source>
</evidence>
<evidence type="ECO:0000256" key="12">
    <source>
        <dbReference type="ARBA" id="ARBA00022723"/>
    </source>
</evidence>
<evidence type="ECO:0000256" key="8">
    <source>
        <dbReference type="ARBA" id="ARBA00022490"/>
    </source>
</evidence>
<keyword evidence="10 18" id="KW-0328">Glycosyltransferase</keyword>
<dbReference type="Gene3D" id="3.30.70.120">
    <property type="match status" value="1"/>
</dbReference>